<evidence type="ECO:0000256" key="1">
    <source>
        <dbReference type="ARBA" id="ARBA00006432"/>
    </source>
</evidence>
<evidence type="ECO:0000256" key="3">
    <source>
        <dbReference type="ARBA" id="ARBA00022741"/>
    </source>
</evidence>
<dbReference type="InterPro" id="IPR032387">
    <property type="entry name" value="ACAS_N"/>
</dbReference>
<dbReference type="InterPro" id="IPR045851">
    <property type="entry name" value="AMP-bd_C_sf"/>
</dbReference>
<accession>A0A1D2MZU8</accession>
<dbReference type="NCBIfam" id="NF001208">
    <property type="entry name" value="PRK00174.1"/>
    <property type="match status" value="1"/>
</dbReference>
<evidence type="ECO:0000259" key="6">
    <source>
        <dbReference type="Pfam" id="PF00501"/>
    </source>
</evidence>
<dbReference type="InterPro" id="IPR000873">
    <property type="entry name" value="AMP-dep_synth/lig_dom"/>
</dbReference>
<feature type="domain" description="Acetyl-coenzyme A synthetase N-terminal" evidence="8">
    <location>
        <begin position="47"/>
        <end position="101"/>
    </location>
</feature>
<comment type="catalytic activity">
    <reaction evidence="5">
        <text>acetate + ATP + CoA = acetyl-CoA + AMP + diphosphate</text>
        <dbReference type="Rhea" id="RHEA:23176"/>
        <dbReference type="ChEBI" id="CHEBI:30089"/>
        <dbReference type="ChEBI" id="CHEBI:30616"/>
        <dbReference type="ChEBI" id="CHEBI:33019"/>
        <dbReference type="ChEBI" id="CHEBI:57287"/>
        <dbReference type="ChEBI" id="CHEBI:57288"/>
        <dbReference type="ChEBI" id="CHEBI:456215"/>
        <dbReference type="EC" id="6.2.1.1"/>
    </reaction>
</comment>
<dbReference type="InterPro" id="IPR020845">
    <property type="entry name" value="AMP-binding_CS"/>
</dbReference>
<dbReference type="Gene3D" id="3.30.300.30">
    <property type="match status" value="1"/>
</dbReference>
<dbReference type="GO" id="GO:0005739">
    <property type="term" value="C:mitochondrion"/>
    <property type="evidence" value="ECO:0007669"/>
    <property type="project" value="TreeGrafter"/>
</dbReference>
<dbReference type="Pfam" id="PF16177">
    <property type="entry name" value="ACAS_N"/>
    <property type="match status" value="1"/>
</dbReference>
<comment type="similarity">
    <text evidence="1 5">Belongs to the ATP-dependent AMP-binding enzyme family.</text>
</comment>
<dbReference type="GO" id="GO:0005524">
    <property type="term" value="F:ATP binding"/>
    <property type="evidence" value="ECO:0007669"/>
    <property type="project" value="UniProtKB-UniRule"/>
</dbReference>
<dbReference type="OMA" id="AIKASWP"/>
<dbReference type="PANTHER" id="PTHR24095">
    <property type="entry name" value="ACETYL-COENZYME A SYNTHETASE"/>
    <property type="match status" value="1"/>
</dbReference>
<dbReference type="Pfam" id="PF13193">
    <property type="entry name" value="AMP-binding_C"/>
    <property type="match status" value="1"/>
</dbReference>
<keyword evidence="2 5" id="KW-0436">Ligase</keyword>
<dbReference type="PROSITE" id="PS00455">
    <property type="entry name" value="AMP_BINDING"/>
    <property type="match status" value="1"/>
</dbReference>
<feature type="domain" description="AMP-binding enzyme C-terminal" evidence="7">
    <location>
        <begin position="557"/>
        <end position="637"/>
    </location>
</feature>
<evidence type="ECO:0000259" key="8">
    <source>
        <dbReference type="Pfam" id="PF16177"/>
    </source>
</evidence>
<dbReference type="STRING" id="48709.A0A1D2MZU8"/>
<dbReference type="FunFam" id="3.40.50.12780:FF:000001">
    <property type="entry name" value="Acetyl-coenzyme A synthetase"/>
    <property type="match status" value="1"/>
</dbReference>
<dbReference type="InterPro" id="IPR042099">
    <property type="entry name" value="ANL_N_sf"/>
</dbReference>
<evidence type="ECO:0000259" key="7">
    <source>
        <dbReference type="Pfam" id="PF13193"/>
    </source>
</evidence>
<reference evidence="9 10" key="1">
    <citation type="journal article" date="2016" name="Genome Biol. Evol.">
        <title>Gene Family Evolution Reflects Adaptation to Soil Environmental Stressors in the Genome of the Collembolan Orchesella cincta.</title>
        <authorList>
            <person name="Faddeeva-Vakhrusheva A."/>
            <person name="Derks M.F."/>
            <person name="Anvar S.Y."/>
            <person name="Agamennone V."/>
            <person name="Suring W."/>
            <person name="Smit S."/>
            <person name="van Straalen N.M."/>
            <person name="Roelofs D."/>
        </authorList>
    </citation>
    <scope>NUCLEOTIDE SEQUENCE [LARGE SCALE GENOMIC DNA]</scope>
    <source>
        <tissue evidence="9">Mixed pool</tissue>
    </source>
</reference>
<dbReference type="InterPro" id="IPR011904">
    <property type="entry name" value="Ac_CoA_lig"/>
</dbReference>
<feature type="domain" description="AMP-dependent synthetase/ligase" evidence="6">
    <location>
        <begin position="103"/>
        <end position="498"/>
    </location>
</feature>
<keyword evidence="3 5" id="KW-0547">Nucleotide-binding</keyword>
<proteinExistence type="inferred from homology"/>
<dbReference type="OrthoDB" id="1706066at2759"/>
<dbReference type="AlphaFoldDB" id="A0A1D2MZU8"/>
<dbReference type="InterPro" id="IPR025110">
    <property type="entry name" value="AMP-bd_C"/>
</dbReference>
<sequence length="683" mass="75771">MLKSSRLVSLISSNKQWGKQVERTVLRTFLSTPISEVSQMDPNIKSYKDLYNFSVERPDVFWKILAKRLEWKQEFTSAVEGDFSTGVKWFVDGKLNASVNCVDRHAVQDPNRTAIIFEKDEPNQHELISYAELKKLVCKYASILRTVGNVKKGDRVAFYLPCGPTAIAMALACTRIGAIHSIVFAGFSAEALASRINDAGATVVVTADIAVRGGRTLELKKIVDEALKLTPSVTTVLVDARDGVKSRVKLQHPRDHFLQDLESEGKGQDVIEYVESNDPLFILYTSGSTGKPKGLVHSTGGYLLYAMTAFENVFQYKLGDKFGCVADIGWITGHSLLMYGPLAFGATTLCFESTPVYPNPGRIGRYWELVERLQLTHFYGAPTAIRLLMKYGDEWVKKYDRSSLKILGSVGEPINHEAWVWYNDVVGEKKCTVVDTWWQTETGCVCLAPLPSAPNDPVLPAMPMRPFYGIKPKLIDPKTDATTGSLEGPLCIEKPWPGMAQSIWNDSGRFQEVYFKDYPPYYFSGDGAICTKDGYWKITGRMDDVINVTGHRLGTAEVECAMGKHALVSETAVVGFPHELKGEGIFAFVVLKEDGKKADRSKIEKELKALCKSQIAGYAIPDYILYNDGLPKTRSGKIMRRILRKIAAGGNVEELGDVSTLADPSVVKSLVKNRQKLSSVPQK</sequence>
<protein>
    <recommendedName>
        <fullName evidence="5">Acetyl-coenzyme A synthetase</fullName>
        <ecNumber evidence="5">6.2.1.1</ecNumber>
    </recommendedName>
</protein>
<dbReference type="EMBL" id="LJIJ01000343">
    <property type="protein sequence ID" value="ODM98549.1"/>
    <property type="molecule type" value="Genomic_DNA"/>
</dbReference>
<evidence type="ECO:0000256" key="2">
    <source>
        <dbReference type="ARBA" id="ARBA00022598"/>
    </source>
</evidence>
<dbReference type="GO" id="GO:0019427">
    <property type="term" value="P:acetyl-CoA biosynthetic process from acetate"/>
    <property type="evidence" value="ECO:0007669"/>
    <property type="project" value="InterPro"/>
</dbReference>
<dbReference type="Pfam" id="PF00501">
    <property type="entry name" value="AMP-binding"/>
    <property type="match status" value="1"/>
</dbReference>
<dbReference type="SUPFAM" id="SSF56801">
    <property type="entry name" value="Acetyl-CoA synthetase-like"/>
    <property type="match status" value="1"/>
</dbReference>
<evidence type="ECO:0000313" key="9">
    <source>
        <dbReference type="EMBL" id="ODM98549.1"/>
    </source>
</evidence>
<dbReference type="GO" id="GO:0016208">
    <property type="term" value="F:AMP binding"/>
    <property type="evidence" value="ECO:0007669"/>
    <property type="project" value="InterPro"/>
</dbReference>
<organism evidence="9 10">
    <name type="scientific">Orchesella cincta</name>
    <name type="common">Springtail</name>
    <name type="synonym">Podura cincta</name>
    <dbReference type="NCBI Taxonomy" id="48709"/>
    <lineage>
        <taxon>Eukaryota</taxon>
        <taxon>Metazoa</taxon>
        <taxon>Ecdysozoa</taxon>
        <taxon>Arthropoda</taxon>
        <taxon>Hexapoda</taxon>
        <taxon>Collembola</taxon>
        <taxon>Entomobryomorpha</taxon>
        <taxon>Entomobryoidea</taxon>
        <taxon>Orchesellidae</taxon>
        <taxon>Orchesellinae</taxon>
        <taxon>Orchesella</taxon>
    </lineage>
</organism>
<comment type="caution">
    <text evidence="9">The sequence shown here is derived from an EMBL/GenBank/DDBJ whole genome shotgun (WGS) entry which is preliminary data.</text>
</comment>
<dbReference type="GO" id="GO:0003987">
    <property type="term" value="F:acetate-CoA ligase activity"/>
    <property type="evidence" value="ECO:0007669"/>
    <property type="project" value="UniProtKB-UniRule"/>
</dbReference>
<keyword evidence="4 5" id="KW-0067">ATP-binding</keyword>
<gene>
    <name evidence="9" type="ORF">Ocin01_08131</name>
</gene>
<dbReference type="Proteomes" id="UP000094527">
    <property type="component" value="Unassembled WGS sequence"/>
</dbReference>
<name>A0A1D2MZU8_ORCCI</name>
<dbReference type="Gene3D" id="3.40.50.12780">
    <property type="entry name" value="N-terminal domain of ligase-like"/>
    <property type="match status" value="1"/>
</dbReference>
<dbReference type="PANTHER" id="PTHR24095:SF14">
    <property type="entry name" value="ACETYL-COENZYME A SYNTHETASE 1"/>
    <property type="match status" value="1"/>
</dbReference>
<dbReference type="EC" id="6.2.1.1" evidence="5"/>
<evidence type="ECO:0000256" key="4">
    <source>
        <dbReference type="ARBA" id="ARBA00022840"/>
    </source>
</evidence>
<evidence type="ECO:0000313" key="10">
    <source>
        <dbReference type="Proteomes" id="UP000094527"/>
    </source>
</evidence>
<evidence type="ECO:0000256" key="5">
    <source>
        <dbReference type="RuleBase" id="RU361147"/>
    </source>
</evidence>
<dbReference type="NCBIfam" id="TIGR02188">
    <property type="entry name" value="Ac_CoA_lig_AcsA"/>
    <property type="match status" value="1"/>
</dbReference>
<keyword evidence="10" id="KW-1185">Reference proteome</keyword>